<dbReference type="PANTHER" id="PTHR47338">
    <property type="entry name" value="ZN(II)2CYS6 TRANSCRIPTION FACTOR (EUROFUNG)-RELATED"/>
    <property type="match status" value="1"/>
</dbReference>
<keyword evidence="4" id="KW-0238">DNA-binding</keyword>
<proteinExistence type="predicted"/>
<dbReference type="GO" id="GO:0008270">
    <property type="term" value="F:zinc ion binding"/>
    <property type="evidence" value="ECO:0007669"/>
    <property type="project" value="InterPro"/>
</dbReference>
<comment type="caution">
    <text evidence="8">The sequence shown here is derived from an EMBL/GenBank/DDBJ whole genome shotgun (WGS) entry which is preliminary data.</text>
</comment>
<evidence type="ECO:0000313" key="8">
    <source>
        <dbReference type="EMBL" id="CAG8423418.1"/>
    </source>
</evidence>
<dbReference type="EMBL" id="CAJVPA010000250">
    <property type="protein sequence ID" value="CAG8423418.1"/>
    <property type="molecule type" value="Genomic_DNA"/>
</dbReference>
<dbReference type="Pfam" id="PF00172">
    <property type="entry name" value="Zn_clus"/>
    <property type="match status" value="1"/>
</dbReference>
<dbReference type="InterPro" id="IPR036864">
    <property type="entry name" value="Zn2-C6_fun-type_DNA-bd_sf"/>
</dbReference>
<dbReference type="OrthoDB" id="2563500at2759"/>
<dbReference type="SMART" id="SM00066">
    <property type="entry name" value="GAL4"/>
    <property type="match status" value="1"/>
</dbReference>
<dbReference type="Gene3D" id="4.10.240.10">
    <property type="entry name" value="Zn(2)-C6 fungal-type DNA-binding domain"/>
    <property type="match status" value="1"/>
</dbReference>
<sequence length="553" mass="61788">MELSCPDVPNTAAHLTQSGTQRQRIRQACKQCHLLKAKCSGTSPTCQRCCKKGISCEYTVPKPLLKTRKRRRAVPYLEKQQTTPLSPLERAEHTCEKPSSGNIASEIASMGCNITHKDQHRNKDGDTCEGLGLQKTIVRLYIDAYFEYISPLCENGFIHRALFLRAWTSGKVDPVLLKAICSASADFVPANSDASTRRDGWLSEAECYIWTNIGRPSIAILQVLVIVISQNLALSRFSALQLLLAVASKMAYLLRLNHENPKLTTTAREIRRRIMWSIFILERRLAGGQEDLTTCPKNAMHIQLPSTEKDFELAISSRTGPLVPTEADGESSSMGIRAYFCRLSSIRHEILQYTRRVISQGASANDTGSELLQLESDLLNFKNSLPEALVLNERNLNLRAFSPQMRRYVMLHAAWHQCHCDLYRFMIPGLRDSLSSGTLRNTSSELMMYCQAQAVDHVNALVDLLQMVLRIGDGIMLDPGIKILVYQCTRIITRASDIGLLGTKSERLETLSKLTIAAEVLLPIIAVNQSTSQLVSCRADSIVKTLLPLCRLR</sequence>
<comment type="subcellular location">
    <subcellularLocation>
        <location evidence="1">Nucleus</location>
    </subcellularLocation>
</comment>
<dbReference type="Proteomes" id="UP001152646">
    <property type="component" value="Unassembled WGS sequence"/>
</dbReference>
<reference evidence="8" key="1">
    <citation type="submission" date="2021-07" db="EMBL/GenBank/DDBJ databases">
        <authorList>
            <person name="Branca A.L. A."/>
        </authorList>
    </citation>
    <scope>NUCLEOTIDE SEQUENCE</scope>
</reference>
<keyword evidence="3" id="KW-0805">Transcription regulation</keyword>
<dbReference type="AlphaFoldDB" id="A0A9W4JWD7"/>
<feature type="domain" description="Zn(2)-C6 fungal-type" evidence="7">
    <location>
        <begin position="28"/>
        <end position="58"/>
    </location>
</feature>
<evidence type="ECO:0000313" key="9">
    <source>
        <dbReference type="Proteomes" id="UP001152646"/>
    </source>
</evidence>
<evidence type="ECO:0000256" key="6">
    <source>
        <dbReference type="ARBA" id="ARBA00023242"/>
    </source>
</evidence>
<dbReference type="GO" id="GO:0006351">
    <property type="term" value="P:DNA-templated transcription"/>
    <property type="evidence" value="ECO:0007669"/>
    <property type="project" value="InterPro"/>
</dbReference>
<dbReference type="InterPro" id="IPR050815">
    <property type="entry name" value="TF_fung"/>
</dbReference>
<dbReference type="PRINTS" id="PR00755">
    <property type="entry name" value="AFLATOXINBRP"/>
</dbReference>
<name>A0A9W4JWD7_9EURO</name>
<dbReference type="InterPro" id="IPR001138">
    <property type="entry name" value="Zn2Cys6_DnaBD"/>
</dbReference>
<accession>A0A9W4JWD7</accession>
<keyword evidence="6" id="KW-0539">Nucleus</keyword>
<evidence type="ECO:0000256" key="1">
    <source>
        <dbReference type="ARBA" id="ARBA00004123"/>
    </source>
</evidence>
<dbReference type="PANTHER" id="PTHR47338:SF7">
    <property type="entry name" value="ZN(II)2CYS6 TRANSCRIPTION FACTOR (EUROFUNG)"/>
    <property type="match status" value="1"/>
</dbReference>
<keyword evidence="2" id="KW-0479">Metal-binding</keyword>
<dbReference type="GO" id="GO:0003677">
    <property type="term" value="F:DNA binding"/>
    <property type="evidence" value="ECO:0007669"/>
    <property type="project" value="UniProtKB-KW"/>
</dbReference>
<dbReference type="CDD" id="cd00067">
    <property type="entry name" value="GAL4"/>
    <property type="match status" value="1"/>
</dbReference>
<gene>
    <name evidence="8" type="ORF">PSALAMII_LOCUS10458</name>
</gene>
<protein>
    <recommendedName>
        <fullName evidence="7">Zn(2)-C6 fungal-type domain-containing protein</fullName>
    </recommendedName>
</protein>
<evidence type="ECO:0000256" key="5">
    <source>
        <dbReference type="ARBA" id="ARBA00023163"/>
    </source>
</evidence>
<dbReference type="SUPFAM" id="SSF57701">
    <property type="entry name" value="Zn2/Cys6 DNA-binding domain"/>
    <property type="match status" value="1"/>
</dbReference>
<dbReference type="Pfam" id="PF04082">
    <property type="entry name" value="Fungal_trans"/>
    <property type="match status" value="1"/>
</dbReference>
<dbReference type="CDD" id="cd12148">
    <property type="entry name" value="fungal_TF_MHR"/>
    <property type="match status" value="1"/>
</dbReference>
<dbReference type="GO" id="GO:0005634">
    <property type="term" value="C:nucleus"/>
    <property type="evidence" value="ECO:0007669"/>
    <property type="project" value="UniProtKB-SubCell"/>
</dbReference>
<evidence type="ECO:0000259" key="7">
    <source>
        <dbReference type="PROSITE" id="PS50048"/>
    </source>
</evidence>
<evidence type="ECO:0000256" key="2">
    <source>
        <dbReference type="ARBA" id="ARBA00022723"/>
    </source>
</evidence>
<evidence type="ECO:0000256" key="4">
    <source>
        <dbReference type="ARBA" id="ARBA00023125"/>
    </source>
</evidence>
<evidence type="ECO:0000256" key="3">
    <source>
        <dbReference type="ARBA" id="ARBA00023015"/>
    </source>
</evidence>
<dbReference type="GO" id="GO:0000981">
    <property type="term" value="F:DNA-binding transcription factor activity, RNA polymerase II-specific"/>
    <property type="evidence" value="ECO:0007669"/>
    <property type="project" value="InterPro"/>
</dbReference>
<dbReference type="InterPro" id="IPR007219">
    <property type="entry name" value="XnlR_reg_dom"/>
</dbReference>
<dbReference type="PROSITE" id="PS50048">
    <property type="entry name" value="ZN2_CY6_FUNGAL_2"/>
    <property type="match status" value="1"/>
</dbReference>
<organism evidence="8 9">
    <name type="scientific">Penicillium salamii</name>
    <dbReference type="NCBI Taxonomy" id="1612424"/>
    <lineage>
        <taxon>Eukaryota</taxon>
        <taxon>Fungi</taxon>
        <taxon>Dikarya</taxon>
        <taxon>Ascomycota</taxon>
        <taxon>Pezizomycotina</taxon>
        <taxon>Eurotiomycetes</taxon>
        <taxon>Eurotiomycetidae</taxon>
        <taxon>Eurotiales</taxon>
        <taxon>Aspergillaceae</taxon>
        <taxon>Penicillium</taxon>
    </lineage>
</organism>
<keyword evidence="5" id="KW-0804">Transcription</keyword>
<dbReference type="PROSITE" id="PS00463">
    <property type="entry name" value="ZN2_CY6_FUNGAL_1"/>
    <property type="match status" value="1"/>
</dbReference>